<name>A0A482GDW3_9CAUD</name>
<accession>A0A482GDW3</accession>
<evidence type="ECO:0000313" key="2">
    <source>
        <dbReference type="Proteomes" id="UP000294989"/>
    </source>
</evidence>
<evidence type="ECO:0000313" key="1">
    <source>
        <dbReference type="EMBL" id="QBO62713.1"/>
    </source>
</evidence>
<gene>
    <name evidence="1" type="ORF">G2469_00019</name>
</gene>
<protein>
    <submittedName>
        <fullName evidence="1">Uncharacterized protein</fullName>
    </submittedName>
</protein>
<proteinExistence type="predicted"/>
<sequence>MKEKFKEKFLLEIKEKDFETWYRMVKGLTLLFKASLFMLEQPVPDGPLVGKLKK</sequence>
<reference evidence="1 2" key="1">
    <citation type="submission" date="2018-12" db="EMBL/GenBank/DDBJ databases">
        <title>Still something new to discover - new insights into E. coli phage diversity and taxonomy.</title>
        <authorList>
            <person name="Korf I.H.E."/>
            <person name="Adriaennsens E."/>
            <person name="Dreiseikelmann B."/>
            <person name="Kropinski A."/>
            <person name="Nimtz M."/>
            <person name="Meier-Kolthoff J.P."/>
            <person name="Rohde M."/>
            <person name="van Raaij M."/>
            <person name="Wittmann J."/>
        </authorList>
    </citation>
    <scope>NUCLEOTIDE SEQUENCE [LARGE SCALE GENOMIC DNA]</scope>
</reference>
<dbReference type="Proteomes" id="UP000294989">
    <property type="component" value="Segment"/>
</dbReference>
<dbReference type="EMBL" id="MK327934">
    <property type="protein sequence ID" value="QBO62713.1"/>
    <property type="molecule type" value="Genomic_DNA"/>
</dbReference>
<organism evidence="1 2">
    <name type="scientific">Escherichia phage vB_EcoM_G2469</name>
    <dbReference type="NCBI Taxonomy" id="2502415"/>
    <lineage>
        <taxon>Viruses</taxon>
        <taxon>Duplodnaviria</taxon>
        <taxon>Heunggongvirae</taxon>
        <taxon>Uroviricota</taxon>
        <taxon>Caudoviricetes</taxon>
        <taxon>Pantevenvirales</taxon>
        <taxon>Straboviridae</taxon>
        <taxon>Tevenvirinae</taxon>
        <taxon>Mosigvirus</taxon>
        <taxon>Mosigvirus mar005p1</taxon>
    </lineage>
</organism>